<evidence type="ECO:0000313" key="3">
    <source>
        <dbReference type="Proteomes" id="UP000295375"/>
    </source>
</evidence>
<dbReference type="EMBL" id="SNYM01000003">
    <property type="protein sequence ID" value="TDQ49787.1"/>
    <property type="molecule type" value="Genomic_DNA"/>
</dbReference>
<sequence>MYVLSVFLLSSMALIIHVILSSITVIRRKQPVKSLRPGVVYIAILVLLFEIRFPSYVDGMRESISTGVSRAELQVFATDVQTRIFNWNTADDSQRNVKFFREKFPRLLALSPIPPRFRITTDYVDVFYGSALTKHWGFIVGDISQFPMGHIPEGMYHQVYDGVWVYHDTW</sequence>
<proteinExistence type="predicted"/>
<name>A0A4V3D7Z6_9GAMM</name>
<dbReference type="AlphaFoldDB" id="A0A4V3D7Z6"/>
<keyword evidence="3" id="KW-1185">Reference proteome</keyword>
<organism evidence="2 3">
    <name type="scientific">Permianibacter aggregans</name>
    <dbReference type="NCBI Taxonomy" id="1510150"/>
    <lineage>
        <taxon>Bacteria</taxon>
        <taxon>Pseudomonadati</taxon>
        <taxon>Pseudomonadota</taxon>
        <taxon>Gammaproteobacteria</taxon>
        <taxon>Pseudomonadales</taxon>
        <taxon>Pseudomonadaceae</taxon>
        <taxon>Permianibacter</taxon>
    </lineage>
</organism>
<feature type="transmembrane region" description="Helical" evidence="1">
    <location>
        <begin position="6"/>
        <end position="26"/>
    </location>
</feature>
<comment type="caution">
    <text evidence="2">The sequence shown here is derived from an EMBL/GenBank/DDBJ whole genome shotgun (WGS) entry which is preliminary data.</text>
</comment>
<evidence type="ECO:0000256" key="1">
    <source>
        <dbReference type="SAM" id="Phobius"/>
    </source>
</evidence>
<keyword evidence="1" id="KW-0812">Transmembrane</keyword>
<keyword evidence="1" id="KW-1133">Transmembrane helix</keyword>
<dbReference type="Proteomes" id="UP000295375">
    <property type="component" value="Unassembled WGS sequence"/>
</dbReference>
<gene>
    <name evidence="2" type="ORF">EV696_103157</name>
</gene>
<protein>
    <submittedName>
        <fullName evidence="2">Uncharacterized protein</fullName>
    </submittedName>
</protein>
<accession>A0A4V3D7Z6</accession>
<feature type="transmembrane region" description="Helical" evidence="1">
    <location>
        <begin position="38"/>
        <end position="57"/>
    </location>
</feature>
<evidence type="ECO:0000313" key="2">
    <source>
        <dbReference type="EMBL" id="TDQ49787.1"/>
    </source>
</evidence>
<reference evidence="2 3" key="1">
    <citation type="submission" date="2019-03" db="EMBL/GenBank/DDBJ databases">
        <title>Genomic Encyclopedia of Type Strains, Phase IV (KMG-IV): sequencing the most valuable type-strain genomes for metagenomic binning, comparative biology and taxonomic classification.</title>
        <authorList>
            <person name="Goeker M."/>
        </authorList>
    </citation>
    <scope>NUCLEOTIDE SEQUENCE [LARGE SCALE GENOMIC DNA]</scope>
    <source>
        <strain evidence="2 3">DSM 103792</strain>
    </source>
</reference>
<keyword evidence="1" id="KW-0472">Membrane</keyword>